<dbReference type="KEGG" id="aep:AMC99_01957"/>
<reference evidence="1 2" key="1">
    <citation type="submission" date="2015-09" db="EMBL/GenBank/DDBJ databases">
        <title>Complete genome sequence of a benzo[a]pyrene-degrading bacterium Altererythrobacter epoxidivorans CGMCC 1.7731T.</title>
        <authorList>
            <person name="Li Z."/>
            <person name="Cheng H."/>
            <person name="Huo Y."/>
            <person name="Xu X."/>
        </authorList>
    </citation>
    <scope>NUCLEOTIDE SEQUENCE [LARGE SCALE GENOMIC DNA]</scope>
    <source>
        <strain evidence="1 2">CGMCC 1.7731</strain>
    </source>
</reference>
<proteinExistence type="predicted"/>
<keyword evidence="2" id="KW-1185">Reference proteome</keyword>
<protein>
    <submittedName>
        <fullName evidence="1">Uncharacterized protein</fullName>
    </submittedName>
</protein>
<dbReference type="Proteomes" id="UP000057938">
    <property type="component" value="Chromosome"/>
</dbReference>
<gene>
    <name evidence="1" type="ORF">AMC99_01957</name>
</gene>
<dbReference type="AlphaFoldDB" id="A0A0M4MUN3"/>
<dbReference type="EMBL" id="CP012669">
    <property type="protein sequence ID" value="ALE17245.1"/>
    <property type="molecule type" value="Genomic_DNA"/>
</dbReference>
<organism evidence="1 2">
    <name type="scientific">Altererythrobacter epoxidivorans</name>
    <dbReference type="NCBI Taxonomy" id="361183"/>
    <lineage>
        <taxon>Bacteria</taxon>
        <taxon>Pseudomonadati</taxon>
        <taxon>Pseudomonadota</taxon>
        <taxon>Alphaproteobacteria</taxon>
        <taxon>Sphingomonadales</taxon>
        <taxon>Erythrobacteraceae</taxon>
        <taxon>Altererythrobacter</taxon>
    </lineage>
</organism>
<evidence type="ECO:0000313" key="2">
    <source>
        <dbReference type="Proteomes" id="UP000057938"/>
    </source>
</evidence>
<dbReference type="STRING" id="361183.AMC99_01957"/>
<dbReference type="PATRIC" id="fig|361183.4.peg.1928"/>
<name>A0A0M4MUN3_9SPHN</name>
<evidence type="ECO:0000313" key="1">
    <source>
        <dbReference type="EMBL" id="ALE17245.1"/>
    </source>
</evidence>
<sequence>MLFMLILIGSLIALVVFAFVISRKVEFGEARFDSETGKVKTEDHPAQAGQAVPAKRIETIDTDERNK</sequence>
<accession>A0A0M4MUN3</accession>